<evidence type="ECO:0000313" key="2">
    <source>
        <dbReference type="EMBL" id="CAD0206616.1"/>
    </source>
</evidence>
<dbReference type="OrthoDB" id="5418055at2759"/>
<evidence type="ECO:0000259" key="1">
    <source>
        <dbReference type="PROSITE" id="PS50948"/>
    </source>
</evidence>
<evidence type="ECO:0000313" key="3">
    <source>
        <dbReference type="Proteomes" id="UP001154114"/>
    </source>
</evidence>
<organism evidence="2 3">
    <name type="scientific">Chrysodeixis includens</name>
    <name type="common">Soybean looper</name>
    <name type="synonym">Pseudoplusia includens</name>
    <dbReference type="NCBI Taxonomy" id="689277"/>
    <lineage>
        <taxon>Eukaryota</taxon>
        <taxon>Metazoa</taxon>
        <taxon>Ecdysozoa</taxon>
        <taxon>Arthropoda</taxon>
        <taxon>Hexapoda</taxon>
        <taxon>Insecta</taxon>
        <taxon>Pterygota</taxon>
        <taxon>Neoptera</taxon>
        <taxon>Endopterygota</taxon>
        <taxon>Lepidoptera</taxon>
        <taxon>Glossata</taxon>
        <taxon>Ditrysia</taxon>
        <taxon>Noctuoidea</taxon>
        <taxon>Noctuidae</taxon>
        <taxon>Plusiinae</taxon>
        <taxon>Chrysodeixis</taxon>
    </lineage>
</organism>
<feature type="domain" description="Apple" evidence="1">
    <location>
        <begin position="50"/>
        <end position="95"/>
    </location>
</feature>
<accession>A0A9N8Q2H2</accession>
<proteinExistence type="predicted"/>
<dbReference type="Pfam" id="PF00024">
    <property type="entry name" value="PAN_1"/>
    <property type="match status" value="1"/>
</dbReference>
<keyword evidence="3" id="KW-1185">Reference proteome</keyword>
<dbReference type="Proteomes" id="UP001154114">
    <property type="component" value="Chromosome 29"/>
</dbReference>
<dbReference type="SUPFAM" id="SSF57414">
    <property type="entry name" value="Hairpin loop containing domain-like"/>
    <property type="match status" value="1"/>
</dbReference>
<reference evidence="2" key="1">
    <citation type="submission" date="2021-12" db="EMBL/GenBank/DDBJ databases">
        <authorList>
            <person name="King R."/>
        </authorList>
    </citation>
    <scope>NUCLEOTIDE SEQUENCE</scope>
</reference>
<dbReference type="CDD" id="cd01099">
    <property type="entry name" value="PAN_AP_HGF"/>
    <property type="match status" value="1"/>
</dbReference>
<dbReference type="Gene3D" id="3.50.4.10">
    <property type="entry name" value="Hepatocyte Growth Factor"/>
    <property type="match status" value="1"/>
</dbReference>
<dbReference type="EMBL" id="LR824032">
    <property type="protein sequence ID" value="CAD0206616.1"/>
    <property type="molecule type" value="Genomic_DNA"/>
</dbReference>
<dbReference type="InterPro" id="IPR003609">
    <property type="entry name" value="Pan_app"/>
</dbReference>
<name>A0A9N8Q2H2_CHRIL</name>
<dbReference type="AlphaFoldDB" id="A0A9N8Q2H2"/>
<protein>
    <recommendedName>
        <fullName evidence="1">Apple domain-containing protein</fullName>
    </recommendedName>
</protein>
<gene>
    <name evidence="2" type="ORF">CINC_LOCUS8907</name>
</gene>
<dbReference type="PROSITE" id="PS50948">
    <property type="entry name" value="PAN"/>
    <property type="match status" value="1"/>
</dbReference>
<sequence length="95" mass="11340">MRVRLAHEGFPATEIISFLAITVYRIQPGDRQTDRQRRLSNRVPFYPLACFRRVLAGQRALRSHVRKVVGCERLEDCRRECAEEKRFHCESFNYR</sequence>